<keyword evidence="1" id="KW-0472">Membrane</keyword>
<organism evidence="2 3">
    <name type="scientific">Segatella copri</name>
    <dbReference type="NCBI Taxonomy" id="165179"/>
    <lineage>
        <taxon>Bacteria</taxon>
        <taxon>Pseudomonadati</taxon>
        <taxon>Bacteroidota</taxon>
        <taxon>Bacteroidia</taxon>
        <taxon>Bacteroidales</taxon>
        <taxon>Prevotellaceae</taxon>
        <taxon>Segatella</taxon>
    </lineage>
</organism>
<feature type="transmembrane region" description="Helical" evidence="1">
    <location>
        <begin position="138"/>
        <end position="162"/>
    </location>
</feature>
<evidence type="ECO:0000313" key="2">
    <source>
        <dbReference type="EMBL" id="MQP10574.1"/>
    </source>
</evidence>
<feature type="transmembrane region" description="Helical" evidence="1">
    <location>
        <begin position="65"/>
        <end position="85"/>
    </location>
</feature>
<dbReference type="OrthoDB" id="1078397at2"/>
<dbReference type="Proteomes" id="UP000384372">
    <property type="component" value="Unassembled WGS sequence"/>
</dbReference>
<keyword evidence="1" id="KW-0812">Transmembrane</keyword>
<accession>A0A6A7W7Y5</accession>
<keyword evidence="3" id="KW-1185">Reference proteome</keyword>
<comment type="caution">
    <text evidence="2">The sequence shown here is derived from an EMBL/GenBank/DDBJ whole genome shotgun (WGS) entry which is preliminary data.</text>
</comment>
<dbReference type="RefSeq" id="WP_158462408.1">
    <property type="nucleotide sequence ID" value="NZ_VZAD01000013.1"/>
</dbReference>
<keyword evidence="1" id="KW-1133">Transmembrane helix</keyword>
<proteinExistence type="predicted"/>
<evidence type="ECO:0000256" key="1">
    <source>
        <dbReference type="SAM" id="Phobius"/>
    </source>
</evidence>
<feature type="transmembrane region" description="Helical" evidence="1">
    <location>
        <begin position="213"/>
        <end position="231"/>
    </location>
</feature>
<sequence>MKNKLLHFALDLFSASDDEEQDSIFAQVKIYRTASVRIFEYVIGILLLAIWLLTIVNITHVAAEEWHSCLIIAICGTVSTGLSFRHSYHPSASDLPFVKIVNARQVRCLSLCGRLQSVVYALFFIWAGCAEWIESESIFLGGMITCLALLVLNCIFFTYKIYKLRNLVEVEAPSPTIRNEKLLIVGTLVLSIAVGFGVHYLPFWDSLPGLLSGFLRGLVSIALIAGIIWAGNRFFGLFREIDKESSDSPDKQ</sequence>
<dbReference type="AlphaFoldDB" id="A0A6A7W7Y5"/>
<feature type="transmembrane region" description="Helical" evidence="1">
    <location>
        <begin position="38"/>
        <end position="59"/>
    </location>
</feature>
<reference evidence="2 3" key="1">
    <citation type="submission" date="2019-09" db="EMBL/GenBank/DDBJ databases">
        <title>Distinct polysaccharide growth profiles of human intestinal Prevotella copri isolates.</title>
        <authorList>
            <person name="Fehlner-Peach H."/>
            <person name="Magnabosco C."/>
            <person name="Raghavan V."/>
            <person name="Scher J.U."/>
            <person name="Tett A."/>
            <person name="Cox L.M."/>
            <person name="Gottsegen C."/>
            <person name="Watters A."/>
            <person name="Wiltshire- Gordon J.D."/>
            <person name="Segata N."/>
            <person name="Bonneau R."/>
            <person name="Littman D.R."/>
        </authorList>
    </citation>
    <scope>NUCLEOTIDE SEQUENCE [LARGE SCALE GENOMIC DNA]</scope>
    <source>
        <strain evidence="3">iAQ1173</strain>
    </source>
</reference>
<protein>
    <submittedName>
        <fullName evidence="2">Uncharacterized protein</fullName>
    </submittedName>
</protein>
<evidence type="ECO:0000313" key="3">
    <source>
        <dbReference type="Proteomes" id="UP000384372"/>
    </source>
</evidence>
<name>A0A6A7W7Y5_9BACT</name>
<dbReference type="EMBL" id="VZAD01000013">
    <property type="protein sequence ID" value="MQP10574.1"/>
    <property type="molecule type" value="Genomic_DNA"/>
</dbReference>
<feature type="transmembrane region" description="Helical" evidence="1">
    <location>
        <begin position="182"/>
        <end position="201"/>
    </location>
</feature>
<feature type="transmembrane region" description="Helical" evidence="1">
    <location>
        <begin position="106"/>
        <end position="126"/>
    </location>
</feature>
<gene>
    <name evidence="2" type="ORF">F7D20_01040</name>
</gene>